<evidence type="ECO:0000259" key="4">
    <source>
        <dbReference type="PROSITE" id="PS50932"/>
    </source>
</evidence>
<dbReference type="SUPFAM" id="SSF53822">
    <property type="entry name" value="Periplasmic binding protein-like I"/>
    <property type="match status" value="1"/>
</dbReference>
<dbReference type="PROSITE" id="PS50932">
    <property type="entry name" value="HTH_LACI_2"/>
    <property type="match status" value="1"/>
</dbReference>
<dbReference type="GO" id="GO:0003700">
    <property type="term" value="F:DNA-binding transcription factor activity"/>
    <property type="evidence" value="ECO:0007669"/>
    <property type="project" value="TreeGrafter"/>
</dbReference>
<comment type="caution">
    <text evidence="5">The sequence shown here is derived from an EMBL/GenBank/DDBJ whole genome shotgun (WGS) entry which is preliminary data.</text>
</comment>
<dbReference type="CDD" id="cd01392">
    <property type="entry name" value="HTH_LacI"/>
    <property type="match status" value="1"/>
</dbReference>
<dbReference type="SMART" id="SM00354">
    <property type="entry name" value="HTH_LACI"/>
    <property type="match status" value="1"/>
</dbReference>
<evidence type="ECO:0000256" key="2">
    <source>
        <dbReference type="ARBA" id="ARBA00023125"/>
    </source>
</evidence>
<keyword evidence="2" id="KW-0238">DNA-binding</keyword>
<feature type="domain" description="HTH lacI-type" evidence="4">
    <location>
        <begin position="29"/>
        <end position="70"/>
    </location>
</feature>
<dbReference type="SUPFAM" id="SSF47413">
    <property type="entry name" value="lambda repressor-like DNA-binding domains"/>
    <property type="match status" value="1"/>
</dbReference>
<keyword evidence="6" id="KW-1185">Reference proteome</keyword>
<dbReference type="GO" id="GO:0000976">
    <property type="term" value="F:transcription cis-regulatory region binding"/>
    <property type="evidence" value="ECO:0007669"/>
    <property type="project" value="TreeGrafter"/>
</dbReference>
<name>A0A3L9Y5J7_9RHOB</name>
<dbReference type="InterPro" id="IPR000843">
    <property type="entry name" value="HTH_LacI"/>
</dbReference>
<dbReference type="Gene3D" id="1.10.260.40">
    <property type="entry name" value="lambda repressor-like DNA-binding domains"/>
    <property type="match status" value="1"/>
</dbReference>
<reference evidence="5 6" key="1">
    <citation type="submission" date="2018-10" db="EMBL/GenBank/DDBJ databases">
        <authorList>
            <person name="Jung H.S."/>
            <person name="Jeon C.O."/>
        </authorList>
    </citation>
    <scope>NUCLEOTIDE SEQUENCE [LARGE SCALE GENOMIC DNA]</scope>
    <source>
        <strain evidence="5 6">MA-7-27</strain>
    </source>
</reference>
<dbReference type="InterPro" id="IPR001761">
    <property type="entry name" value="Peripla_BP/Lac1_sug-bd_dom"/>
</dbReference>
<proteinExistence type="predicted"/>
<dbReference type="InterPro" id="IPR010982">
    <property type="entry name" value="Lambda_DNA-bd_dom_sf"/>
</dbReference>
<keyword evidence="1" id="KW-0805">Transcription regulation</keyword>
<dbReference type="PANTHER" id="PTHR30146:SF109">
    <property type="entry name" value="HTH-TYPE TRANSCRIPTIONAL REGULATOR GALS"/>
    <property type="match status" value="1"/>
</dbReference>
<evidence type="ECO:0000256" key="1">
    <source>
        <dbReference type="ARBA" id="ARBA00023015"/>
    </source>
</evidence>
<accession>A0A3L9Y5J7</accession>
<organism evidence="5 6">
    <name type="scientific">Rhodophyticola porphyridii</name>
    <dbReference type="NCBI Taxonomy" id="1852017"/>
    <lineage>
        <taxon>Bacteria</taxon>
        <taxon>Pseudomonadati</taxon>
        <taxon>Pseudomonadota</taxon>
        <taxon>Alphaproteobacteria</taxon>
        <taxon>Rhodobacterales</taxon>
        <taxon>Roseobacteraceae</taxon>
        <taxon>Rhodophyticola</taxon>
    </lineage>
</organism>
<dbReference type="PANTHER" id="PTHR30146">
    <property type="entry name" value="LACI-RELATED TRANSCRIPTIONAL REPRESSOR"/>
    <property type="match status" value="1"/>
</dbReference>
<dbReference type="Pfam" id="PF00356">
    <property type="entry name" value="LacI"/>
    <property type="match status" value="1"/>
</dbReference>
<dbReference type="InterPro" id="IPR028082">
    <property type="entry name" value="Peripla_BP_I"/>
</dbReference>
<dbReference type="AlphaFoldDB" id="A0A3L9Y5J7"/>
<evidence type="ECO:0000313" key="6">
    <source>
        <dbReference type="Proteomes" id="UP000281343"/>
    </source>
</evidence>
<keyword evidence="3" id="KW-0804">Transcription</keyword>
<dbReference type="Gene3D" id="3.40.50.2300">
    <property type="match status" value="2"/>
</dbReference>
<dbReference type="EMBL" id="RCNT01000004">
    <property type="protein sequence ID" value="RMA42327.1"/>
    <property type="molecule type" value="Genomic_DNA"/>
</dbReference>
<protein>
    <submittedName>
        <fullName evidence="5">LacI family transcriptional regulator</fullName>
    </submittedName>
</protein>
<evidence type="ECO:0000256" key="3">
    <source>
        <dbReference type="ARBA" id="ARBA00023163"/>
    </source>
</evidence>
<evidence type="ECO:0000313" key="5">
    <source>
        <dbReference type="EMBL" id="RMA42327.1"/>
    </source>
</evidence>
<sequence>MYTSSERQGGPMQKRVGLKTLALKLGMDVSTVSRALRDDPRVKEATRRAVRELADELDYRPNAAARALRMGKSGRVAVLLSPPQQRFASPIFLELLSTLDQHLRDAGLSLAVFAARERAEEVDIVRQIVDERLADAIILGRTRKKDPRVALLLESGMPFVTFGQTDWQERHPMVEIDYAEAGRLAIRALHASASGPIDVLAAPEGLNFADNYVAGACAEAARLGLPEPTLHRIEMTEQAGEDVARKILAPHPQQPAFACIQDSLSFGVYRVAAAAGLIVGRDLTVFGGQNFPGSEHTAPPLSTFSTEDSHVAELLSKVMLRRLAVDGTPVDGTFEHHEIAPKLLLRQSHRLIERAPLTRTG</sequence>
<dbReference type="Pfam" id="PF00532">
    <property type="entry name" value="Peripla_BP_1"/>
    <property type="match status" value="1"/>
</dbReference>
<dbReference type="Proteomes" id="UP000281343">
    <property type="component" value="Unassembled WGS sequence"/>
</dbReference>
<gene>
    <name evidence="5" type="ORF">D9R08_09460</name>
</gene>